<keyword evidence="2 6" id="KW-0812">Transmembrane</keyword>
<evidence type="ECO:0000256" key="2">
    <source>
        <dbReference type="ARBA" id="ARBA00022692"/>
    </source>
</evidence>
<feature type="transmembrane region" description="Helical" evidence="6">
    <location>
        <begin position="60"/>
        <end position="85"/>
    </location>
</feature>
<proteinExistence type="inferred from homology"/>
<evidence type="ECO:0000313" key="9">
    <source>
        <dbReference type="Proteomes" id="UP000054771"/>
    </source>
</evidence>
<evidence type="ECO:0000313" key="8">
    <source>
        <dbReference type="EMBL" id="CEN59344.1"/>
    </source>
</evidence>
<dbReference type="EMBL" id="CDMC01000002">
    <property type="protein sequence ID" value="CEN59344.1"/>
    <property type="molecule type" value="Genomic_DNA"/>
</dbReference>
<feature type="transmembrane region" description="Helical" evidence="6">
    <location>
        <begin position="260"/>
        <end position="282"/>
    </location>
</feature>
<dbReference type="STRING" id="454130.A0A0U5GMZ8"/>
<keyword evidence="3 6" id="KW-1133">Transmembrane helix</keyword>
<feature type="transmembrane region" description="Helical" evidence="6">
    <location>
        <begin position="138"/>
        <end position="160"/>
    </location>
</feature>
<organism evidence="8 9">
    <name type="scientific">Aspergillus calidoustus</name>
    <dbReference type="NCBI Taxonomy" id="454130"/>
    <lineage>
        <taxon>Eukaryota</taxon>
        <taxon>Fungi</taxon>
        <taxon>Dikarya</taxon>
        <taxon>Ascomycota</taxon>
        <taxon>Pezizomycotina</taxon>
        <taxon>Eurotiomycetes</taxon>
        <taxon>Eurotiomycetidae</taxon>
        <taxon>Eurotiales</taxon>
        <taxon>Aspergillaceae</taxon>
        <taxon>Aspergillus</taxon>
        <taxon>Aspergillus subgen. Nidulantes</taxon>
    </lineage>
</organism>
<keyword evidence="9" id="KW-1185">Reference proteome</keyword>
<dbReference type="InterPro" id="IPR052337">
    <property type="entry name" value="SAT4-like"/>
</dbReference>
<sequence length="362" mass="40630">MKAPPSEIIASWPEPNYVNPDYQGPQLLIVGVILLVVSCTVVGLRLWVRLHMKNSASWDDWIMLSVIPFMVCSTAVAILGTRYGWGYHIWDSKPGWRKPALMTSYFSQICLTIIMTLVKLSLLASYLRFLTLPLYRHLNWGMITLVTCWGIAFLVASLTACRPLRAYWDTGLALQAQCIDDQARTLAFTISNLVTDVMILILPIPTFWRLKLPIRERLALTGLMSLGLLACAASAVRLYYAHRIYHVTYDSSWEGYNLSLWILVETNLAVICASIPTLRPLVRGYFSESRLNSRSCGNSSSSTHRHLAQGVSLSASTHPPPSPGSPRIYKQTTIKQTFYMTESTEALNDEAYQVEMSSLGKI</sequence>
<dbReference type="PANTHER" id="PTHR33048:SF129">
    <property type="entry name" value="INTEGRAL MEMBRANE PROTEIN-RELATED"/>
    <property type="match status" value="1"/>
</dbReference>
<dbReference type="InterPro" id="IPR049326">
    <property type="entry name" value="Rhodopsin_dom_fungi"/>
</dbReference>
<dbReference type="PANTHER" id="PTHR33048">
    <property type="entry name" value="PTH11-LIKE INTEGRAL MEMBRANE PROTEIN (AFU_ORTHOLOGUE AFUA_5G11245)"/>
    <property type="match status" value="1"/>
</dbReference>
<dbReference type="GO" id="GO:0016020">
    <property type="term" value="C:membrane"/>
    <property type="evidence" value="ECO:0007669"/>
    <property type="project" value="UniProtKB-SubCell"/>
</dbReference>
<feature type="transmembrane region" description="Helical" evidence="6">
    <location>
        <begin position="186"/>
        <end position="208"/>
    </location>
</feature>
<feature type="domain" description="Rhodopsin" evidence="7">
    <location>
        <begin position="44"/>
        <end position="283"/>
    </location>
</feature>
<name>A0A0U5GMZ8_ASPCI</name>
<dbReference type="Pfam" id="PF20684">
    <property type="entry name" value="Fung_rhodopsin"/>
    <property type="match status" value="1"/>
</dbReference>
<protein>
    <recommendedName>
        <fullName evidence="7">Rhodopsin domain-containing protein</fullName>
    </recommendedName>
</protein>
<keyword evidence="4 6" id="KW-0472">Membrane</keyword>
<feature type="transmembrane region" description="Helical" evidence="6">
    <location>
        <begin position="27"/>
        <end position="48"/>
    </location>
</feature>
<dbReference type="AlphaFoldDB" id="A0A0U5GMZ8"/>
<dbReference type="OrthoDB" id="5329176at2759"/>
<dbReference type="OMA" id="HIWDFKF"/>
<gene>
    <name evidence="8" type="ORF">ASPCAL01796</name>
</gene>
<comment type="similarity">
    <text evidence="5">Belongs to the SAT4 family.</text>
</comment>
<evidence type="ECO:0000256" key="1">
    <source>
        <dbReference type="ARBA" id="ARBA00004141"/>
    </source>
</evidence>
<evidence type="ECO:0000259" key="7">
    <source>
        <dbReference type="Pfam" id="PF20684"/>
    </source>
</evidence>
<dbReference type="Proteomes" id="UP000054771">
    <property type="component" value="Unassembled WGS sequence"/>
</dbReference>
<reference evidence="9" key="1">
    <citation type="journal article" date="2016" name="Genome Announc.">
        <title>Draft genome sequences of fungus Aspergillus calidoustus.</title>
        <authorList>
            <person name="Horn F."/>
            <person name="Linde J."/>
            <person name="Mattern D.J."/>
            <person name="Walther G."/>
            <person name="Guthke R."/>
            <person name="Scherlach K."/>
            <person name="Martin K."/>
            <person name="Brakhage A.A."/>
            <person name="Petzke L."/>
            <person name="Valiante V."/>
        </authorList>
    </citation>
    <scope>NUCLEOTIDE SEQUENCE [LARGE SCALE GENOMIC DNA]</scope>
    <source>
        <strain evidence="9">SF006504</strain>
    </source>
</reference>
<feature type="transmembrane region" description="Helical" evidence="6">
    <location>
        <begin position="105"/>
        <end position="126"/>
    </location>
</feature>
<evidence type="ECO:0000256" key="5">
    <source>
        <dbReference type="ARBA" id="ARBA00038359"/>
    </source>
</evidence>
<feature type="transmembrane region" description="Helical" evidence="6">
    <location>
        <begin position="220"/>
        <end position="240"/>
    </location>
</feature>
<evidence type="ECO:0000256" key="3">
    <source>
        <dbReference type="ARBA" id="ARBA00022989"/>
    </source>
</evidence>
<comment type="subcellular location">
    <subcellularLocation>
        <location evidence="1">Membrane</location>
        <topology evidence="1">Multi-pass membrane protein</topology>
    </subcellularLocation>
</comment>
<evidence type="ECO:0000256" key="6">
    <source>
        <dbReference type="SAM" id="Phobius"/>
    </source>
</evidence>
<accession>A0A0U5GMZ8</accession>
<evidence type="ECO:0000256" key="4">
    <source>
        <dbReference type="ARBA" id="ARBA00023136"/>
    </source>
</evidence>